<name>A0A3R9MW94_9BACT</name>
<protein>
    <submittedName>
        <fullName evidence="1">Uncharacterized protein</fullName>
    </submittedName>
</protein>
<comment type="caution">
    <text evidence="1">The sequence shown here is derived from an EMBL/GenBank/DDBJ whole genome shotgun (WGS) entry which is preliminary data.</text>
</comment>
<reference evidence="1 2" key="1">
    <citation type="submission" date="2018-12" db="EMBL/GenBank/DDBJ databases">
        <authorList>
            <person name="Feng G."/>
            <person name="Zhu H."/>
        </authorList>
    </citation>
    <scope>NUCLEOTIDE SEQUENCE [LARGE SCALE GENOMIC DNA]</scope>
    <source>
        <strain evidence="1 2">KCTC 12533</strain>
    </source>
</reference>
<organism evidence="1 2">
    <name type="scientific">Hymenobacter rigui</name>
    <dbReference type="NCBI Taxonomy" id="334424"/>
    <lineage>
        <taxon>Bacteria</taxon>
        <taxon>Pseudomonadati</taxon>
        <taxon>Bacteroidota</taxon>
        <taxon>Cytophagia</taxon>
        <taxon>Cytophagales</taxon>
        <taxon>Hymenobacteraceae</taxon>
        <taxon>Hymenobacter</taxon>
    </lineage>
</organism>
<evidence type="ECO:0000313" key="2">
    <source>
        <dbReference type="Proteomes" id="UP000273500"/>
    </source>
</evidence>
<gene>
    <name evidence="1" type="ORF">EI291_04925</name>
</gene>
<accession>A0A3R9MW94</accession>
<dbReference type="AlphaFoldDB" id="A0A3R9MW94"/>
<dbReference type="EMBL" id="RWIT01000002">
    <property type="protein sequence ID" value="RSK49996.1"/>
    <property type="molecule type" value="Genomic_DNA"/>
</dbReference>
<dbReference type="OrthoDB" id="885416at2"/>
<keyword evidence="2" id="KW-1185">Reference proteome</keyword>
<dbReference type="Proteomes" id="UP000273500">
    <property type="component" value="Unassembled WGS sequence"/>
</dbReference>
<proteinExistence type="predicted"/>
<dbReference type="RefSeq" id="WP_125418619.1">
    <property type="nucleotide sequence ID" value="NZ_RWIT01000002.1"/>
</dbReference>
<sequence>MKLFLLVIMVLTPLFGKGQTAVPALDELYAEAYSHIRADTVFQQHLGPERCVAVFDSLIYQSPTSFSEILAKRWGYIGYGKMSRLLDSLNTLDKLGYHKPYFSSQVARLTPVSGAAKGCMVILFSRVNNGMLLAEVSDNQEGGPGVRNVLSTFDQSIHYLFLLGADGKIERYHTQFISYN</sequence>
<evidence type="ECO:0000313" key="1">
    <source>
        <dbReference type="EMBL" id="RSK49996.1"/>
    </source>
</evidence>